<proteinExistence type="predicted"/>
<feature type="chain" id="PRO_5042060496" evidence="1">
    <location>
        <begin position="29"/>
        <end position="386"/>
    </location>
</feature>
<sequence>MRPRVQLTSPRLWPALLAVVVLLPAALAVQVTFPIEPYWRTYLLQEADTIMTIGEQIDNFQARRRFACPLGGPEDIHMPPDAYPRSLTFLLRVLVNVWQNFGAAIDRMSSPPATPTVARAELRRFGFASVEQAEGVRRTLADYLKDFVDLRNQITMFAWSIDRVPGHTFPVGIPPFANIQALALMIEDASVVNGNVTLDTDGRRAFINMFKRAYDTVGEIADEAADAANDMRTLMLSDAFDALVTDRDPFAERPGNPQQPAPESQIIEEEQLVPYEDEQNVQLGDQIQLEEQVQFEPEDQPIGPWQADDEEIVLETSEIESFELDEAEADGQRLEWTVPGIFDRIETIADCWEQPLWDIYDLVLNMLGPIPDLSPPTWTERVVDIL</sequence>
<evidence type="ECO:0000313" key="3">
    <source>
        <dbReference type="Proteomes" id="UP001221413"/>
    </source>
</evidence>
<accession>A0AAD6IV78</accession>
<feature type="signal peptide" evidence="1">
    <location>
        <begin position="1"/>
        <end position="28"/>
    </location>
</feature>
<comment type="caution">
    <text evidence="2">The sequence shown here is derived from an EMBL/GenBank/DDBJ whole genome shotgun (WGS) entry which is preliminary data.</text>
</comment>
<keyword evidence="1" id="KW-0732">Signal</keyword>
<dbReference type="Proteomes" id="UP001221413">
    <property type="component" value="Unassembled WGS sequence"/>
</dbReference>
<name>A0AAD6IV78_DREDA</name>
<gene>
    <name evidence="2" type="ORF">Dda_7144</name>
</gene>
<protein>
    <submittedName>
        <fullName evidence="2">Uncharacterized protein</fullName>
    </submittedName>
</protein>
<keyword evidence="3" id="KW-1185">Reference proteome</keyword>
<organism evidence="2 3">
    <name type="scientific">Drechslerella dactyloides</name>
    <name type="common">Nematode-trapping fungus</name>
    <name type="synonym">Arthrobotrys dactyloides</name>
    <dbReference type="NCBI Taxonomy" id="74499"/>
    <lineage>
        <taxon>Eukaryota</taxon>
        <taxon>Fungi</taxon>
        <taxon>Dikarya</taxon>
        <taxon>Ascomycota</taxon>
        <taxon>Pezizomycotina</taxon>
        <taxon>Orbiliomycetes</taxon>
        <taxon>Orbiliales</taxon>
        <taxon>Orbiliaceae</taxon>
        <taxon>Drechslerella</taxon>
    </lineage>
</organism>
<dbReference type="EMBL" id="JAQGDS010000009">
    <property type="protein sequence ID" value="KAJ6258225.1"/>
    <property type="molecule type" value="Genomic_DNA"/>
</dbReference>
<reference evidence="2" key="1">
    <citation type="submission" date="2023-01" db="EMBL/GenBank/DDBJ databases">
        <title>The chitinases involved in constricting ring structure development in the nematode-trapping fungus Drechslerella dactyloides.</title>
        <authorList>
            <person name="Wang R."/>
            <person name="Zhang L."/>
            <person name="Tang P."/>
            <person name="Li S."/>
            <person name="Liang L."/>
        </authorList>
    </citation>
    <scope>NUCLEOTIDE SEQUENCE</scope>
    <source>
        <strain evidence="2">YMF1.00031</strain>
    </source>
</reference>
<evidence type="ECO:0000256" key="1">
    <source>
        <dbReference type="SAM" id="SignalP"/>
    </source>
</evidence>
<dbReference type="AlphaFoldDB" id="A0AAD6IV78"/>
<evidence type="ECO:0000313" key="2">
    <source>
        <dbReference type="EMBL" id="KAJ6258225.1"/>
    </source>
</evidence>